<sequence length="142" mass="15456">MTNSTRSVILQTPSAAGLLQFLAERYDMAHASDSELQFLADCLCVAVDAASSLSTVTSAVGCLIAGDRSAEHKHARSGALQEADQSILLHRIANEIELIGQIVATASDAECTLRKRLIDRLKAERFCRIHSDEYSSQEERHG</sequence>
<gene>
    <name evidence="1" type="ORF">AWB80_03371</name>
</gene>
<organism evidence="1 2">
    <name type="scientific">Caballeronia pedi</name>
    <dbReference type="NCBI Taxonomy" id="1777141"/>
    <lineage>
        <taxon>Bacteria</taxon>
        <taxon>Pseudomonadati</taxon>
        <taxon>Pseudomonadota</taxon>
        <taxon>Betaproteobacteria</taxon>
        <taxon>Burkholderiales</taxon>
        <taxon>Burkholderiaceae</taxon>
        <taxon>Caballeronia</taxon>
    </lineage>
</organism>
<protein>
    <submittedName>
        <fullName evidence="1">Uncharacterized protein</fullName>
    </submittedName>
</protein>
<accession>A0A158BCZ1</accession>
<dbReference type="Proteomes" id="UP000054911">
    <property type="component" value="Unassembled WGS sequence"/>
</dbReference>
<name>A0A158BCZ1_9BURK</name>
<dbReference type="AlphaFoldDB" id="A0A158BCZ1"/>
<dbReference type="STRING" id="1777141.AWB80_03371"/>
<evidence type="ECO:0000313" key="2">
    <source>
        <dbReference type="Proteomes" id="UP000054911"/>
    </source>
</evidence>
<comment type="caution">
    <text evidence="1">The sequence shown here is derived from an EMBL/GenBank/DDBJ whole genome shotgun (WGS) entry which is preliminary data.</text>
</comment>
<evidence type="ECO:0000313" key="1">
    <source>
        <dbReference type="EMBL" id="SAK67938.1"/>
    </source>
</evidence>
<proteinExistence type="predicted"/>
<dbReference type="EMBL" id="FCOE02000009">
    <property type="protein sequence ID" value="SAK67938.1"/>
    <property type="molecule type" value="Genomic_DNA"/>
</dbReference>
<keyword evidence="2" id="KW-1185">Reference proteome</keyword>
<reference evidence="1" key="1">
    <citation type="submission" date="2016-01" db="EMBL/GenBank/DDBJ databases">
        <authorList>
            <person name="Peeters C."/>
        </authorList>
    </citation>
    <scope>NUCLEOTIDE SEQUENCE [LARGE SCALE GENOMIC DNA]</scope>
    <source>
        <strain evidence="1">LMG 29323</strain>
    </source>
</reference>